<dbReference type="PANTHER" id="PTHR42791:SF1">
    <property type="entry name" value="N-ACETYLTRANSFERASE DOMAIN-CONTAINING PROTEIN"/>
    <property type="match status" value="1"/>
</dbReference>
<reference evidence="2 3" key="1">
    <citation type="journal article" date="2015" name="Genome Announc.">
        <title>Draft Genome Sequence and Gene Annotation of the Entomopathogenic Fungus Verticillium hemipterigenum.</title>
        <authorList>
            <person name="Horn F."/>
            <person name="Habel A."/>
            <person name="Scharf D.H."/>
            <person name="Dworschak J."/>
            <person name="Brakhage A.A."/>
            <person name="Guthke R."/>
            <person name="Hertweck C."/>
            <person name="Linde J."/>
        </authorList>
    </citation>
    <scope>NUCLEOTIDE SEQUENCE [LARGE SCALE GENOMIC DNA]</scope>
</reference>
<name>A0A0A1T1U4_9HYPO</name>
<dbReference type="EMBL" id="CDHN01000001">
    <property type="protein sequence ID" value="CEJ80182.1"/>
    <property type="molecule type" value="Genomic_DNA"/>
</dbReference>
<dbReference type="InterPro" id="IPR052523">
    <property type="entry name" value="Trichothecene_AcTrans"/>
</dbReference>
<dbReference type="InterPro" id="IPR016181">
    <property type="entry name" value="Acyl_CoA_acyltransferase"/>
</dbReference>
<dbReference type="HOGENOM" id="CLU_060131_3_0_1"/>
<dbReference type="Gene3D" id="3.40.630.30">
    <property type="match status" value="1"/>
</dbReference>
<sequence>MTTTLRRPDPASFFIRPATGRDVPSLGRIYVDSFLGPGANGDNLVEILFPSSIKDKTALASHVSNVFLHRLWQPLSYITKVVDDGTGNVVGFTCVMEPKRNISFYRRWISPYTWFSYFGRQVLRLRDALFQPVNPDEHILDTFGKVLTDVLVDVATTERRKNAWYISTIALQTDTQGLGLGRKLMDDCLKPVDDDGAAVYLVGLRGTNKFYSKFGFKLIAQANVREFAGWTEGGLIMIRE</sequence>
<dbReference type="PANTHER" id="PTHR42791">
    <property type="entry name" value="GNAT FAMILY ACETYLTRANSFERASE"/>
    <property type="match status" value="1"/>
</dbReference>
<dbReference type="AlphaFoldDB" id="A0A0A1T1U4"/>
<dbReference type="STRING" id="1531966.A0A0A1T1U4"/>
<dbReference type="PROSITE" id="PS51186">
    <property type="entry name" value="GNAT"/>
    <property type="match status" value="1"/>
</dbReference>
<organism evidence="2 3">
    <name type="scientific">[Torrubiella] hemipterigena</name>
    <dbReference type="NCBI Taxonomy" id="1531966"/>
    <lineage>
        <taxon>Eukaryota</taxon>
        <taxon>Fungi</taxon>
        <taxon>Dikarya</taxon>
        <taxon>Ascomycota</taxon>
        <taxon>Pezizomycotina</taxon>
        <taxon>Sordariomycetes</taxon>
        <taxon>Hypocreomycetidae</taxon>
        <taxon>Hypocreales</taxon>
        <taxon>Clavicipitaceae</taxon>
        <taxon>Clavicipitaceae incertae sedis</taxon>
        <taxon>'Torrubiella' clade</taxon>
    </lineage>
</organism>
<evidence type="ECO:0000313" key="2">
    <source>
        <dbReference type="EMBL" id="CEJ80182.1"/>
    </source>
</evidence>
<protein>
    <recommendedName>
        <fullName evidence="1">N-acetyltransferase domain-containing protein</fullName>
    </recommendedName>
</protein>
<evidence type="ECO:0000313" key="3">
    <source>
        <dbReference type="Proteomes" id="UP000039046"/>
    </source>
</evidence>
<dbReference type="Proteomes" id="UP000039046">
    <property type="component" value="Unassembled WGS sequence"/>
</dbReference>
<keyword evidence="3" id="KW-1185">Reference proteome</keyword>
<dbReference type="InterPro" id="IPR000182">
    <property type="entry name" value="GNAT_dom"/>
</dbReference>
<proteinExistence type="predicted"/>
<accession>A0A0A1T1U4</accession>
<gene>
    <name evidence="2" type="ORF">VHEMI00382</name>
</gene>
<feature type="domain" description="N-acetyltransferase" evidence="1">
    <location>
        <begin position="100"/>
        <end position="240"/>
    </location>
</feature>
<dbReference type="Pfam" id="PF13673">
    <property type="entry name" value="Acetyltransf_10"/>
    <property type="match status" value="1"/>
</dbReference>
<dbReference type="SUPFAM" id="SSF55729">
    <property type="entry name" value="Acyl-CoA N-acyltransferases (Nat)"/>
    <property type="match status" value="1"/>
</dbReference>
<evidence type="ECO:0000259" key="1">
    <source>
        <dbReference type="PROSITE" id="PS51186"/>
    </source>
</evidence>
<dbReference type="GO" id="GO:0016747">
    <property type="term" value="F:acyltransferase activity, transferring groups other than amino-acyl groups"/>
    <property type="evidence" value="ECO:0007669"/>
    <property type="project" value="InterPro"/>
</dbReference>